<sequence length="486" mass="51974">MNDSLRKVGAAALALVIVTTAALSGVGGPASPTGTASAEFVNCDLSEQSTYMSGFELVFNSLTGNSQADDCHWSTGDESTVKNLTQTDGYSRALGMSDAEDSYLTTTENFAQNTRSVAMSKAKITLINELNNGSSVSQANAAVNQTVRDYYSRIERDIADNWNQRALEASWLYNDVGMDMHSPKDGASTPPHYVGTENKTYTLQNGSTKTVRGIMYEYSPTGTNTNAGTLYMTDDTNVAYLGVEDPGSSGDTTFLSAGRTSALLSNIGNQSDYVVDNMDPYTDEVYAQYAAGEINSTDLAMMDPGVIGSEAATSFNSTGYYSHGAIMLASIGAGGNINVSHTVTTGDGTTLNGTLYYTAEDTPANGWENNVTYNTTNFNGTFYFAVQKDDGSGTIVDLANYGETFTITEATNTKTGEQVNTTQVQRYTYDSTNASQLQEEIDRLRELREEYESQLNSGGSGWGIGTEDKALIGVIAVAVILLVTRN</sequence>
<dbReference type="EMBL" id="JN882267">
    <property type="protein sequence ID" value="AFD04025.1"/>
    <property type="molecule type" value="Genomic_DNA"/>
</dbReference>
<keyword evidence="3" id="KW-1185">Reference proteome</keyword>
<dbReference type="RefSeq" id="YP_005454298.1">
    <property type="nucleotide sequence ID" value="NC_017090.1"/>
</dbReference>
<proteinExistence type="predicted"/>
<organism evidence="2 3">
    <name type="scientific">Halogeometricum pleomorphic virus 1</name>
    <dbReference type="NCBI Taxonomy" id="1156722"/>
    <lineage>
        <taxon>Viruses</taxon>
        <taxon>Monodnaviria</taxon>
        <taxon>Trapavirae</taxon>
        <taxon>Saleviricota</taxon>
        <taxon>Huolimaviricetes</taxon>
        <taxon>Haloruvirales</taxon>
        <taxon>Pleolipoviridae</taxon>
        <taxon>Betapleolipovirus</taxon>
        <taxon>Betapleolipovirus halogeometrici</taxon>
        <taxon>Betapleolipovirus HGPV1</taxon>
    </lineage>
</organism>
<evidence type="ECO:0000313" key="3">
    <source>
        <dbReference type="Proteomes" id="UP000007570"/>
    </source>
</evidence>
<reference evidence="2 3" key="1">
    <citation type="journal article" date="2012" name="Nucleic Acids Res.">
        <title>Related haloarchaeal pleomorphic viruses contain different genome types.</title>
        <authorList>
            <person name="Sencilo A."/>
            <person name="Paulin L."/>
            <person name="Kellner S."/>
            <person name="Helm M."/>
            <person name="Roine E."/>
        </authorList>
    </citation>
    <scope>NUCLEOTIDE SEQUENCE [LARGE SCALE GENOMIC DNA]</scope>
</reference>
<feature type="domain" description="Envelope protein N-terminal" evidence="1">
    <location>
        <begin position="69"/>
        <end position="332"/>
    </location>
</feature>
<accession>H9ABQ5</accession>
<name>H9ABQ5_9VIRU</name>
<protein>
    <submittedName>
        <fullName evidence="2">VP4</fullName>
    </submittedName>
</protein>
<evidence type="ECO:0000313" key="2">
    <source>
        <dbReference type="EMBL" id="AFD04025.1"/>
    </source>
</evidence>
<dbReference type="GeneID" id="11948291"/>
<dbReference type="InterPro" id="IPR058677">
    <property type="entry name" value="ORF4_N"/>
</dbReference>
<evidence type="ECO:0000259" key="1">
    <source>
        <dbReference type="Pfam" id="PF26255"/>
    </source>
</evidence>
<gene>
    <name evidence="2" type="primary">4</name>
</gene>
<dbReference type="KEGG" id="vg:11948291"/>
<dbReference type="Proteomes" id="UP000007570">
    <property type="component" value="Segment"/>
</dbReference>
<dbReference type="Pfam" id="PF26255">
    <property type="entry name" value="Viral_env_HRPV"/>
    <property type="match status" value="1"/>
</dbReference>